<comment type="caution">
    <text evidence="2">The sequence shown here is derived from an EMBL/GenBank/DDBJ whole genome shotgun (WGS) entry which is preliminary data.</text>
</comment>
<evidence type="ECO:0000313" key="3">
    <source>
        <dbReference type="Proteomes" id="UP001530377"/>
    </source>
</evidence>
<dbReference type="InterPro" id="IPR019240">
    <property type="entry name" value="DUF2196"/>
</dbReference>
<feature type="compositionally biased region" description="Basic and acidic residues" evidence="1">
    <location>
        <begin position="143"/>
        <end position="164"/>
    </location>
</feature>
<dbReference type="AlphaFoldDB" id="A0ABD3RGY9"/>
<evidence type="ECO:0000313" key="2">
    <source>
        <dbReference type="EMBL" id="KAL3811612.1"/>
    </source>
</evidence>
<proteinExistence type="predicted"/>
<dbReference type="PANTHER" id="PTHR40069:SF1">
    <property type="entry name" value="YWBE PROTEIN"/>
    <property type="match status" value="1"/>
</dbReference>
<dbReference type="NCBIfam" id="TIGR03833">
    <property type="entry name" value="YwbE family protein"/>
    <property type="match status" value="1"/>
</dbReference>
<dbReference type="PANTHER" id="PTHR40069">
    <property type="entry name" value="YWBE PROTEIN"/>
    <property type="match status" value="1"/>
</dbReference>
<dbReference type="Pfam" id="PF09962">
    <property type="entry name" value="DUF2196"/>
    <property type="match status" value="1"/>
</dbReference>
<name>A0ABD3RGY9_9STRA</name>
<feature type="compositionally biased region" description="Polar residues" evidence="1">
    <location>
        <begin position="133"/>
        <end position="142"/>
    </location>
</feature>
<accession>A0ABD3RGY9</accession>
<protein>
    <submittedName>
        <fullName evidence="2">Uncharacterized protein</fullName>
    </submittedName>
</protein>
<dbReference type="EMBL" id="JALLPB020000247">
    <property type="protein sequence ID" value="KAL3811612.1"/>
    <property type="molecule type" value="Genomic_DNA"/>
</dbReference>
<gene>
    <name evidence="2" type="ORF">ACHAXA_006684</name>
</gene>
<sequence>MPADEVAPPLPLLERRLAVLLGASGDDRDVDHREYLSEILITLLDMAGDTSPDDVAEYLGGFVVASGRCDDCGDLREDLRRFSVDVARYKSGGGEGIADSTTPPPDDDDAVRMVIEGKEDPMIPRSGIDVEGSAQQRGSTSGREVESISRSEREENEERSGDRVTIEDECHERALSTLLCMFSDMSYTTRHLDAILRHHGNRIEDAIEALLIHGDGTPDELLTGLSRMSPSSGTVLSDGVDGGMESDAKRIDAAELTRHLFGDVRRRQADDYDYPAVMSSRDGVGGGTGVGLRRMGGMARGYDVKNDGGRRRYGGRGPVGGGERECQRSCVPIGADVFVVKKEDQRTGRETRGVVSRHLTNAEYHPRGIKVMLADGTVGRVIKFAR</sequence>
<evidence type="ECO:0000256" key="1">
    <source>
        <dbReference type="SAM" id="MobiDB-lite"/>
    </source>
</evidence>
<feature type="region of interest" description="Disordered" evidence="1">
    <location>
        <begin position="119"/>
        <end position="164"/>
    </location>
</feature>
<keyword evidence="3" id="KW-1185">Reference proteome</keyword>
<reference evidence="2 3" key="1">
    <citation type="submission" date="2024-10" db="EMBL/GenBank/DDBJ databases">
        <title>Updated reference genomes for cyclostephanoid diatoms.</title>
        <authorList>
            <person name="Roberts W.R."/>
            <person name="Alverson A.J."/>
        </authorList>
    </citation>
    <scope>NUCLEOTIDE SEQUENCE [LARGE SCALE GENOMIC DNA]</scope>
    <source>
        <strain evidence="2 3">AJA228-03</strain>
    </source>
</reference>
<organism evidence="2 3">
    <name type="scientific">Cyclostephanos tholiformis</name>
    <dbReference type="NCBI Taxonomy" id="382380"/>
    <lineage>
        <taxon>Eukaryota</taxon>
        <taxon>Sar</taxon>
        <taxon>Stramenopiles</taxon>
        <taxon>Ochrophyta</taxon>
        <taxon>Bacillariophyta</taxon>
        <taxon>Coscinodiscophyceae</taxon>
        <taxon>Thalassiosirophycidae</taxon>
        <taxon>Stephanodiscales</taxon>
        <taxon>Stephanodiscaceae</taxon>
        <taxon>Cyclostephanos</taxon>
    </lineage>
</organism>
<dbReference type="Proteomes" id="UP001530377">
    <property type="component" value="Unassembled WGS sequence"/>
</dbReference>